<gene>
    <name evidence="2" type="ORF">CUNI_LOCUS17711</name>
</gene>
<name>A0A8S3ZRN0_9EUPU</name>
<dbReference type="OrthoDB" id="8119704at2759"/>
<dbReference type="Proteomes" id="UP000678393">
    <property type="component" value="Unassembled WGS sequence"/>
</dbReference>
<feature type="signal peptide" evidence="1">
    <location>
        <begin position="1"/>
        <end position="16"/>
    </location>
</feature>
<dbReference type="Gene3D" id="2.40.128.590">
    <property type="entry name" value="CpcT/CpeT domain"/>
    <property type="match status" value="1"/>
</dbReference>
<evidence type="ECO:0000256" key="1">
    <source>
        <dbReference type="SAM" id="SignalP"/>
    </source>
</evidence>
<dbReference type="EMBL" id="CAJHNH020005112">
    <property type="protein sequence ID" value="CAG5132153.1"/>
    <property type="molecule type" value="Genomic_DNA"/>
</dbReference>
<accession>A0A8S3ZRN0</accession>
<sequence>MTWLSIVVICWPLVIGISGHDVVLDFMFVVNGTWSNRADVEAGSDQNEVIEVKYVTVDIPALYPHRALFAESSVNGTANNSKLGTVHEDEKSHRILHVRTYSFRNTTKYRPGEIKLDHLYNLTLDEIEDDCSGSYVSVGNGIYSGMSQICNSTNEKDAVYSTLFTCEHFVASGLQIIDETRPSHGIFQRTGPRYPPSNRQDDFVNPCESRMKETSHVHPV</sequence>
<dbReference type="InterPro" id="IPR038672">
    <property type="entry name" value="CpcT/CpeT_sf"/>
</dbReference>
<evidence type="ECO:0000313" key="2">
    <source>
        <dbReference type="EMBL" id="CAG5132153.1"/>
    </source>
</evidence>
<feature type="chain" id="PRO_5035741689" evidence="1">
    <location>
        <begin position="17"/>
        <end position="220"/>
    </location>
</feature>
<proteinExistence type="predicted"/>
<keyword evidence="3" id="KW-1185">Reference proteome</keyword>
<keyword evidence="1" id="KW-0732">Signal</keyword>
<organism evidence="2 3">
    <name type="scientific">Candidula unifasciata</name>
    <dbReference type="NCBI Taxonomy" id="100452"/>
    <lineage>
        <taxon>Eukaryota</taxon>
        <taxon>Metazoa</taxon>
        <taxon>Spiralia</taxon>
        <taxon>Lophotrochozoa</taxon>
        <taxon>Mollusca</taxon>
        <taxon>Gastropoda</taxon>
        <taxon>Heterobranchia</taxon>
        <taxon>Euthyneura</taxon>
        <taxon>Panpulmonata</taxon>
        <taxon>Eupulmonata</taxon>
        <taxon>Stylommatophora</taxon>
        <taxon>Helicina</taxon>
        <taxon>Helicoidea</taxon>
        <taxon>Geomitridae</taxon>
        <taxon>Candidula</taxon>
    </lineage>
</organism>
<reference evidence="2" key="1">
    <citation type="submission" date="2021-04" db="EMBL/GenBank/DDBJ databases">
        <authorList>
            <consortium name="Molecular Ecology Group"/>
        </authorList>
    </citation>
    <scope>NUCLEOTIDE SEQUENCE</scope>
</reference>
<dbReference type="AlphaFoldDB" id="A0A8S3ZRN0"/>
<comment type="caution">
    <text evidence="2">The sequence shown here is derived from an EMBL/GenBank/DDBJ whole genome shotgun (WGS) entry which is preliminary data.</text>
</comment>
<protein>
    <submittedName>
        <fullName evidence="2">Uncharacterized protein</fullName>
    </submittedName>
</protein>
<evidence type="ECO:0000313" key="3">
    <source>
        <dbReference type="Proteomes" id="UP000678393"/>
    </source>
</evidence>